<protein>
    <submittedName>
        <fullName evidence="7">Glycoside hydrolase family 2</fullName>
    </submittedName>
</protein>
<dbReference type="InterPro" id="IPR051913">
    <property type="entry name" value="GH2_Domain-Containing"/>
</dbReference>
<dbReference type="SUPFAM" id="SSF49303">
    <property type="entry name" value="beta-Galactosidase/glucuronidase domain"/>
    <property type="match status" value="1"/>
</dbReference>
<dbReference type="Pfam" id="PF02836">
    <property type="entry name" value="Glyco_hydro_2_C"/>
    <property type="match status" value="1"/>
</dbReference>
<dbReference type="GO" id="GO:0004553">
    <property type="term" value="F:hydrolase activity, hydrolyzing O-glycosyl compounds"/>
    <property type="evidence" value="ECO:0007669"/>
    <property type="project" value="InterPro"/>
</dbReference>
<dbReference type="Gene3D" id="2.60.40.10">
    <property type="entry name" value="Immunoglobulins"/>
    <property type="match status" value="1"/>
</dbReference>
<dbReference type="InterPro" id="IPR017853">
    <property type="entry name" value="GH"/>
</dbReference>
<evidence type="ECO:0000259" key="5">
    <source>
        <dbReference type="Pfam" id="PF02836"/>
    </source>
</evidence>
<accession>A0A927CJ05</accession>
<dbReference type="InterPro" id="IPR006102">
    <property type="entry name" value="Ig-like_GH2"/>
</dbReference>
<feature type="domain" description="Glycoside hydrolase family 2 catalytic" evidence="5">
    <location>
        <begin position="295"/>
        <end position="445"/>
    </location>
</feature>
<dbReference type="RefSeq" id="WP_190860724.1">
    <property type="nucleotide sequence ID" value="NZ_JACXIY010000013.1"/>
</dbReference>
<organism evidence="7 8">
    <name type="scientific">Paenibacillus arenilitoris</name>
    <dbReference type="NCBI Taxonomy" id="2772299"/>
    <lineage>
        <taxon>Bacteria</taxon>
        <taxon>Bacillati</taxon>
        <taxon>Bacillota</taxon>
        <taxon>Bacilli</taxon>
        <taxon>Bacillales</taxon>
        <taxon>Paenibacillaceae</taxon>
        <taxon>Paenibacillus</taxon>
    </lineage>
</organism>
<dbReference type="SUPFAM" id="SSF51445">
    <property type="entry name" value="(Trans)glycosidases"/>
    <property type="match status" value="1"/>
</dbReference>
<comment type="similarity">
    <text evidence="1">Belongs to the glycosyl hydrolase 2 family.</text>
</comment>
<dbReference type="InterPro" id="IPR013783">
    <property type="entry name" value="Ig-like_fold"/>
</dbReference>
<dbReference type="AlphaFoldDB" id="A0A927CJ05"/>
<evidence type="ECO:0000313" key="8">
    <source>
        <dbReference type="Proteomes" id="UP000632125"/>
    </source>
</evidence>
<evidence type="ECO:0000259" key="4">
    <source>
        <dbReference type="Pfam" id="PF00703"/>
    </source>
</evidence>
<sequence>METIKTSEVRSELSLNGKWSFTLDAEERLAGDAVSPAQLDSHIEVPGSWEEQGFGEPSKHDPIGTWKKLREYVGVGWYSKEIMVPEHLSGQSYRLILLGVRWKSQVWLDGQPVGEHDSLVSEHSFDLTPNIKPGQKQMITVRLDNRMILPLAESHIHSYHTATMWGGITGGARIEVLPLSRIESVYLLPDARDKTVAVDMAFTLTAPESEAASSYAATVEIRDAEGNLVSLKAVPIQRASEAEADGSAAVSLDLGAEAVSWSDRNPYLYDAIIRLQREGTTVDERRHRFGLRTIETKGKRILLNGSPVYMRGYVDCCIFPQTGYPVWSEEHYRRQFQIAKSYGFNHVRLHGWTAPAPFWRAADSEGMLVQAELPHWSNWYNPREGKQPEGVHEFFQRELARIIRTLNEHPSFVMLSLGNELVDGQGHPGLNEMVNAARELDASRLYSDNTGFGDLPALDREGDYYIPTLNWHTPHSIDYAASPDSYEDYEAVAGLSDVPVIAHEHGQFTMYVRPSEESKYTGVLRPNWLRTTMETLESKQMVDRISEFGDASGTLLVRSLKETMERIRRTPSLSGIQLLDIRDFPGQGHATTGILDVFWDSKGLIEPEQFRSFNDATVLVMRAPGRTFHAGETLDVLLECSHYGSEPIREGVLHWELTSGGKSHGSGTITGLQAEPGSLGLIGKLPLSVHSDCALALELRTTLTWGDQQVFNSWEFWVYPRPRLLAEPGRIWTNIQALKPALPGSVFKHDIGVDWLSYREEKDIDLAITDQLSRYVLQYVLDGGSAWLMAKPGRLHDEVETKFLPIFWNYLWFPVQGGTTMGMVIHDHPLMSRFPHDGKSNWQWFHLVDGIPAIGLDALPKVRPIVEVVDNFNRAKKLAYAFEVRIGKGKLFVSSFRLSEGYDSKRPEAAHLFRQTVQYLRSEQFNPEVQLSVGELIGLFKLKNRPGN</sequence>
<name>A0A927CJ05_9BACL</name>
<feature type="domain" description="Glycosyl hydrolases family 2 sugar binding" evidence="6">
    <location>
        <begin position="14"/>
        <end position="142"/>
    </location>
</feature>
<keyword evidence="3" id="KW-0326">Glycosidase</keyword>
<feature type="domain" description="Glycoside hydrolase family 2 immunoglobulin-like beta-sandwich" evidence="4">
    <location>
        <begin position="181"/>
        <end position="292"/>
    </location>
</feature>
<evidence type="ECO:0000259" key="6">
    <source>
        <dbReference type="Pfam" id="PF02837"/>
    </source>
</evidence>
<evidence type="ECO:0000313" key="7">
    <source>
        <dbReference type="EMBL" id="MBD2868978.1"/>
    </source>
</evidence>
<evidence type="ECO:0000256" key="3">
    <source>
        <dbReference type="ARBA" id="ARBA00023295"/>
    </source>
</evidence>
<dbReference type="Gene3D" id="3.20.20.80">
    <property type="entry name" value="Glycosidases"/>
    <property type="match status" value="1"/>
</dbReference>
<dbReference type="Pfam" id="PF00703">
    <property type="entry name" value="Glyco_hydro_2"/>
    <property type="match status" value="1"/>
</dbReference>
<evidence type="ECO:0000256" key="1">
    <source>
        <dbReference type="ARBA" id="ARBA00007401"/>
    </source>
</evidence>
<comment type="caution">
    <text evidence="7">The sequence shown here is derived from an EMBL/GenBank/DDBJ whole genome shotgun (WGS) entry which is preliminary data.</text>
</comment>
<dbReference type="GO" id="GO:0005975">
    <property type="term" value="P:carbohydrate metabolic process"/>
    <property type="evidence" value="ECO:0007669"/>
    <property type="project" value="InterPro"/>
</dbReference>
<dbReference type="PANTHER" id="PTHR42732">
    <property type="entry name" value="BETA-GALACTOSIDASE"/>
    <property type="match status" value="1"/>
</dbReference>
<dbReference type="InterPro" id="IPR006104">
    <property type="entry name" value="Glyco_hydro_2_N"/>
</dbReference>
<gene>
    <name evidence="7" type="ORF">IDH41_10345</name>
</gene>
<keyword evidence="8" id="KW-1185">Reference proteome</keyword>
<proteinExistence type="inferred from homology"/>
<dbReference type="PANTHER" id="PTHR42732:SF1">
    <property type="entry name" value="BETA-MANNOSIDASE"/>
    <property type="match status" value="1"/>
</dbReference>
<dbReference type="Proteomes" id="UP000632125">
    <property type="component" value="Unassembled WGS sequence"/>
</dbReference>
<dbReference type="EMBL" id="JACXIY010000013">
    <property type="protein sequence ID" value="MBD2868978.1"/>
    <property type="molecule type" value="Genomic_DNA"/>
</dbReference>
<dbReference type="InterPro" id="IPR006103">
    <property type="entry name" value="Glyco_hydro_2_cat"/>
</dbReference>
<evidence type="ECO:0000256" key="2">
    <source>
        <dbReference type="ARBA" id="ARBA00022801"/>
    </source>
</evidence>
<dbReference type="InterPro" id="IPR008979">
    <property type="entry name" value="Galactose-bd-like_sf"/>
</dbReference>
<dbReference type="Gene3D" id="2.60.120.260">
    <property type="entry name" value="Galactose-binding domain-like"/>
    <property type="match status" value="1"/>
</dbReference>
<reference evidence="7" key="1">
    <citation type="submission" date="2020-09" db="EMBL/GenBank/DDBJ databases">
        <title>A novel bacterium of genus Paenibacillus, isolated from South China Sea.</title>
        <authorList>
            <person name="Huang H."/>
            <person name="Mo K."/>
            <person name="Hu Y."/>
        </authorList>
    </citation>
    <scope>NUCLEOTIDE SEQUENCE</scope>
    <source>
        <strain evidence="7">IB182493</strain>
    </source>
</reference>
<dbReference type="InterPro" id="IPR036156">
    <property type="entry name" value="Beta-gal/glucu_dom_sf"/>
</dbReference>
<dbReference type="SUPFAM" id="SSF49785">
    <property type="entry name" value="Galactose-binding domain-like"/>
    <property type="match status" value="1"/>
</dbReference>
<keyword evidence="2 7" id="KW-0378">Hydrolase</keyword>
<dbReference type="Pfam" id="PF02837">
    <property type="entry name" value="Glyco_hydro_2_N"/>
    <property type="match status" value="1"/>
</dbReference>